<dbReference type="GO" id="GO:0006529">
    <property type="term" value="P:asparagine biosynthetic process"/>
    <property type="evidence" value="ECO:0007669"/>
    <property type="project" value="InterPro"/>
</dbReference>
<protein>
    <recommendedName>
        <fullName evidence="4">Asparagine synthetase domain-containing protein</fullName>
    </recommendedName>
</protein>
<comment type="caution">
    <text evidence="5">The sequence shown here is derived from an EMBL/GenBank/DDBJ whole genome shotgun (WGS) entry which is preliminary data.</text>
</comment>
<dbReference type="SUPFAM" id="SSF52402">
    <property type="entry name" value="Adenine nucleotide alpha hydrolases-like"/>
    <property type="match status" value="1"/>
</dbReference>
<keyword evidence="1" id="KW-0547">Nucleotide-binding</keyword>
<evidence type="ECO:0000256" key="3">
    <source>
        <dbReference type="SAM" id="MobiDB-lite"/>
    </source>
</evidence>
<feature type="domain" description="Asparagine synthetase" evidence="4">
    <location>
        <begin position="1"/>
        <end position="104"/>
    </location>
</feature>
<dbReference type="EMBL" id="BSYO01000001">
    <property type="protein sequence ID" value="GMG98353.1"/>
    <property type="molecule type" value="Genomic_DNA"/>
</dbReference>
<dbReference type="InterPro" id="IPR001962">
    <property type="entry name" value="Asn_synthase"/>
</dbReference>
<evidence type="ECO:0000313" key="5">
    <source>
        <dbReference type="EMBL" id="GMG98353.1"/>
    </source>
</evidence>
<proteinExistence type="predicted"/>
<feature type="compositionally biased region" description="Polar residues" evidence="3">
    <location>
        <begin position="168"/>
        <end position="177"/>
    </location>
</feature>
<reference evidence="5" key="1">
    <citation type="submission" date="2023-05" db="EMBL/GenBank/DDBJ databases">
        <title>Nepenthes gracilis genome sequencing.</title>
        <authorList>
            <person name="Fukushima K."/>
        </authorList>
    </citation>
    <scope>NUCLEOTIDE SEQUENCE</scope>
    <source>
        <strain evidence="5">SING2019-196</strain>
    </source>
</reference>
<evidence type="ECO:0000313" key="6">
    <source>
        <dbReference type="Proteomes" id="UP001279734"/>
    </source>
</evidence>
<dbReference type="GO" id="GO:0005524">
    <property type="term" value="F:ATP binding"/>
    <property type="evidence" value="ECO:0007669"/>
    <property type="project" value="UniProtKB-KW"/>
</dbReference>
<organism evidence="5 6">
    <name type="scientific">Nepenthes gracilis</name>
    <name type="common">Slender pitcher plant</name>
    <dbReference type="NCBI Taxonomy" id="150966"/>
    <lineage>
        <taxon>Eukaryota</taxon>
        <taxon>Viridiplantae</taxon>
        <taxon>Streptophyta</taxon>
        <taxon>Embryophyta</taxon>
        <taxon>Tracheophyta</taxon>
        <taxon>Spermatophyta</taxon>
        <taxon>Magnoliopsida</taxon>
        <taxon>eudicotyledons</taxon>
        <taxon>Gunneridae</taxon>
        <taxon>Pentapetalae</taxon>
        <taxon>Caryophyllales</taxon>
        <taxon>Nepenthaceae</taxon>
        <taxon>Nepenthes</taxon>
    </lineage>
</organism>
<keyword evidence="6" id="KW-1185">Reference proteome</keyword>
<evidence type="ECO:0000256" key="1">
    <source>
        <dbReference type="ARBA" id="ARBA00022741"/>
    </source>
</evidence>
<dbReference type="GO" id="GO:0004066">
    <property type="term" value="F:asparagine synthase (glutamine-hydrolyzing) activity"/>
    <property type="evidence" value="ECO:0007669"/>
    <property type="project" value="InterPro"/>
</dbReference>
<feature type="region of interest" description="Disordered" evidence="3">
    <location>
        <begin position="152"/>
        <end position="177"/>
    </location>
</feature>
<dbReference type="Pfam" id="PF00733">
    <property type="entry name" value="Asn_synthase"/>
    <property type="match status" value="1"/>
</dbReference>
<evidence type="ECO:0000259" key="4">
    <source>
        <dbReference type="Pfam" id="PF00733"/>
    </source>
</evidence>
<keyword evidence="2" id="KW-0067">ATP-binding</keyword>
<accession>A0AAD3RW26</accession>
<dbReference type="Proteomes" id="UP001279734">
    <property type="component" value="Unassembled WGS sequence"/>
</dbReference>
<sequence>MSIDPEWKMIKPEQGRMEKWILRRAFDDEEQPYLPKHILYRQKEQFSDGVGYSWIDGLKAHAEQQVTDKMMQNATRIFPHNSPATKEAYYYRTIFEKLFPQNSARLTIPGGPSVACSSAKATEWDTAWSKNPDPSGRAAVGVHNSSYDLQLQAPAPENSPAKFINGPVSPQQLAIQG</sequence>
<gene>
    <name evidence="5" type="ORF">Nepgr_000193</name>
</gene>
<dbReference type="AlphaFoldDB" id="A0AAD3RW26"/>
<dbReference type="GO" id="GO:0005829">
    <property type="term" value="C:cytosol"/>
    <property type="evidence" value="ECO:0007669"/>
    <property type="project" value="TreeGrafter"/>
</dbReference>
<dbReference type="PANTHER" id="PTHR11772:SF48">
    <property type="entry name" value="ASPARAGINE SYNTHETASE [GLUTAMINE-HYDROLYZING] 1"/>
    <property type="match status" value="1"/>
</dbReference>
<dbReference type="Gene3D" id="3.40.50.620">
    <property type="entry name" value="HUPs"/>
    <property type="match status" value="1"/>
</dbReference>
<dbReference type="PANTHER" id="PTHR11772">
    <property type="entry name" value="ASPARAGINE SYNTHETASE"/>
    <property type="match status" value="1"/>
</dbReference>
<evidence type="ECO:0000256" key="2">
    <source>
        <dbReference type="ARBA" id="ARBA00022840"/>
    </source>
</evidence>
<dbReference type="InterPro" id="IPR050795">
    <property type="entry name" value="Asn_Synthetase"/>
</dbReference>
<name>A0AAD3RW26_NEPGR</name>
<dbReference type="InterPro" id="IPR014729">
    <property type="entry name" value="Rossmann-like_a/b/a_fold"/>
</dbReference>